<keyword evidence="2" id="KW-0812">Transmembrane</keyword>
<proteinExistence type="predicted"/>
<feature type="region of interest" description="Disordered" evidence="1">
    <location>
        <begin position="73"/>
        <end position="97"/>
    </location>
</feature>
<dbReference type="Proteomes" id="UP000318995">
    <property type="component" value="Unassembled WGS sequence"/>
</dbReference>
<evidence type="ECO:0000256" key="2">
    <source>
        <dbReference type="SAM" id="Phobius"/>
    </source>
</evidence>
<feature type="transmembrane region" description="Helical" evidence="2">
    <location>
        <begin position="34"/>
        <end position="54"/>
    </location>
</feature>
<keyword evidence="4" id="KW-1185">Reference proteome</keyword>
<dbReference type="AlphaFoldDB" id="A0A5C5VX21"/>
<feature type="region of interest" description="Disordered" evidence="1">
    <location>
        <begin position="118"/>
        <end position="157"/>
    </location>
</feature>
<evidence type="ECO:0000313" key="4">
    <source>
        <dbReference type="Proteomes" id="UP000318995"/>
    </source>
</evidence>
<sequence length="294" mass="31818">MPPARVTSTSRSAARQGESHYALQVNAFDRASSILTALLAITALVVAGLVVVFFTSRVVTVTAAIPVEAVSPLPRADDPVRGAGNEGTPGLDNAPEQIEPELSDKLNLMEGLISSQTALFDDEATNPSQPTRGDGLGDSRSTNTDGTGRYGEEPQRQLRFEPDTLLEYARWMDGAGIELGVLGTDDQVYYATNLAQDRPTIRTGDPATEGRLYFNTRDTPLEPLDLRLARKAGISDKGTIILLFCGPETAQRLLALEKEKAGDRPLNQVSVTVFRVERAAGGFNLRVEEQRYKS</sequence>
<dbReference type="EMBL" id="SJPH01000007">
    <property type="protein sequence ID" value="TWT42565.1"/>
    <property type="molecule type" value="Genomic_DNA"/>
</dbReference>
<dbReference type="RefSeq" id="WP_146575082.1">
    <property type="nucleotide sequence ID" value="NZ_SJPH01000007.1"/>
</dbReference>
<gene>
    <name evidence="3" type="ORF">Pla111_28710</name>
</gene>
<evidence type="ECO:0000256" key="1">
    <source>
        <dbReference type="SAM" id="MobiDB-lite"/>
    </source>
</evidence>
<accession>A0A5C5VX21</accession>
<reference evidence="3 4" key="1">
    <citation type="submission" date="2019-02" db="EMBL/GenBank/DDBJ databases">
        <title>Deep-cultivation of Planctomycetes and their phenomic and genomic characterization uncovers novel biology.</title>
        <authorList>
            <person name="Wiegand S."/>
            <person name="Jogler M."/>
            <person name="Boedeker C."/>
            <person name="Pinto D."/>
            <person name="Vollmers J."/>
            <person name="Rivas-Marin E."/>
            <person name="Kohn T."/>
            <person name="Peeters S.H."/>
            <person name="Heuer A."/>
            <person name="Rast P."/>
            <person name="Oberbeckmann S."/>
            <person name="Bunk B."/>
            <person name="Jeske O."/>
            <person name="Meyerdierks A."/>
            <person name="Storesund J.E."/>
            <person name="Kallscheuer N."/>
            <person name="Luecker S."/>
            <person name="Lage O.M."/>
            <person name="Pohl T."/>
            <person name="Merkel B.J."/>
            <person name="Hornburger P."/>
            <person name="Mueller R.-W."/>
            <person name="Bruemmer F."/>
            <person name="Labrenz M."/>
            <person name="Spormann A.M."/>
            <person name="Op Den Camp H."/>
            <person name="Overmann J."/>
            <person name="Amann R."/>
            <person name="Jetten M.S.M."/>
            <person name="Mascher T."/>
            <person name="Medema M.H."/>
            <person name="Devos D.P."/>
            <person name="Kaster A.-K."/>
            <person name="Ovreas L."/>
            <person name="Rohde M."/>
            <person name="Galperin M.Y."/>
            <person name="Jogler C."/>
        </authorList>
    </citation>
    <scope>NUCLEOTIDE SEQUENCE [LARGE SCALE GENOMIC DNA]</scope>
    <source>
        <strain evidence="3 4">Pla111</strain>
    </source>
</reference>
<dbReference type="OrthoDB" id="264874at2"/>
<keyword evidence="2" id="KW-0472">Membrane</keyword>
<organism evidence="3 4">
    <name type="scientific">Botrimarina hoheduenensis</name>
    <dbReference type="NCBI Taxonomy" id="2528000"/>
    <lineage>
        <taxon>Bacteria</taxon>
        <taxon>Pseudomonadati</taxon>
        <taxon>Planctomycetota</taxon>
        <taxon>Planctomycetia</taxon>
        <taxon>Pirellulales</taxon>
        <taxon>Lacipirellulaceae</taxon>
        <taxon>Botrimarina</taxon>
    </lineage>
</organism>
<name>A0A5C5VX21_9BACT</name>
<keyword evidence="2" id="KW-1133">Transmembrane helix</keyword>
<protein>
    <submittedName>
        <fullName evidence="3">Uncharacterized protein</fullName>
    </submittedName>
</protein>
<comment type="caution">
    <text evidence="3">The sequence shown here is derived from an EMBL/GenBank/DDBJ whole genome shotgun (WGS) entry which is preliminary data.</text>
</comment>
<evidence type="ECO:0000313" key="3">
    <source>
        <dbReference type="EMBL" id="TWT42565.1"/>
    </source>
</evidence>